<sequence>MSKFSQPAPDADADADEATIPGQGGETCPLHNQYLPCRHRSHSAGTEASKQEQRPEPWEEIGWPREAWDAFAWGIAMTADPTFTSARMTDVFGLNEESNPRGAVKQAFIKQMQSCRDDLKASDDDEIKAQEKADAEARRRDAAREKVKREKMERRLSGELDAAAQCFLDAFESDGLMGVDAMLSVKRPEALIDGLLYTDSLAWLAGPSNTYKSFLALDIAARAAFGMTYHGDDRPMAIVASLVIVAEGAGAYGDRIRAWERKNGRKIPRDQVMFYPRAVQLSDLVVEMPALLAHVKRQREQGTGYGLIIFDTQAMCTVGVSENDNTEMGVVMNVLHQLREATGACILLVHHFGADDAKGMRGATAIYAAATTVIAVKRKDDLKVVLSTRAPKGKQKDAEAMDAFLLDLEKVGDAEQGWSSLAPTRATHSGSKVQHTPEVNARQLLILSILAATDEVGGLGVSAIARHVTEEEGPNPKTAKPWAPSTTASWMDTLVRKDLVKKTGTSYTITDIGKDALTDGPIGEDNDR</sequence>
<organism evidence="2 3">
    <name type="scientific">Streptomyces coeruleorubidus</name>
    <dbReference type="NCBI Taxonomy" id="116188"/>
    <lineage>
        <taxon>Bacteria</taxon>
        <taxon>Bacillati</taxon>
        <taxon>Actinomycetota</taxon>
        <taxon>Actinomycetes</taxon>
        <taxon>Kitasatosporales</taxon>
        <taxon>Streptomycetaceae</taxon>
        <taxon>Streptomyces</taxon>
    </lineage>
</organism>
<dbReference type="KEGG" id="scoe:CP976_16855"/>
<evidence type="ECO:0000313" key="3">
    <source>
        <dbReference type="Proteomes" id="UP000326598"/>
    </source>
</evidence>
<evidence type="ECO:0008006" key="4">
    <source>
        <dbReference type="Google" id="ProtNLM"/>
    </source>
</evidence>
<accession>A0A5J6I0Y7</accession>
<feature type="region of interest" description="Disordered" evidence="1">
    <location>
        <begin position="119"/>
        <end position="147"/>
    </location>
</feature>
<dbReference type="Pfam" id="PF13481">
    <property type="entry name" value="AAA_25"/>
    <property type="match status" value="1"/>
</dbReference>
<proteinExistence type="predicted"/>
<dbReference type="Gene3D" id="3.40.50.300">
    <property type="entry name" value="P-loop containing nucleotide triphosphate hydrolases"/>
    <property type="match status" value="1"/>
</dbReference>
<evidence type="ECO:0000256" key="1">
    <source>
        <dbReference type="SAM" id="MobiDB-lite"/>
    </source>
</evidence>
<dbReference type="InterPro" id="IPR027417">
    <property type="entry name" value="P-loop_NTPase"/>
</dbReference>
<feature type="region of interest" description="Disordered" evidence="1">
    <location>
        <begin position="1"/>
        <end position="61"/>
    </location>
</feature>
<dbReference type="GeneID" id="91417741"/>
<reference evidence="2 3" key="1">
    <citation type="submission" date="2017-09" db="EMBL/GenBank/DDBJ databases">
        <authorList>
            <person name="Lee N."/>
            <person name="Cho B.-K."/>
        </authorList>
    </citation>
    <scope>NUCLEOTIDE SEQUENCE [LARGE SCALE GENOMIC DNA]</scope>
    <source>
        <strain evidence="2 3">ATCC 13740</strain>
    </source>
</reference>
<gene>
    <name evidence="2" type="ORF">CP976_16855</name>
</gene>
<dbReference type="EMBL" id="CP023694">
    <property type="protein sequence ID" value="QEV25658.1"/>
    <property type="molecule type" value="Genomic_DNA"/>
</dbReference>
<dbReference type="SUPFAM" id="SSF52540">
    <property type="entry name" value="P-loop containing nucleoside triphosphate hydrolases"/>
    <property type="match status" value="1"/>
</dbReference>
<name>A0A5J6I0Y7_STRC4</name>
<dbReference type="RefSeq" id="WP_150481110.1">
    <property type="nucleotide sequence ID" value="NZ_BMTB01000001.1"/>
</dbReference>
<feature type="compositionally biased region" description="Basic and acidic residues" evidence="1">
    <location>
        <begin position="49"/>
        <end position="61"/>
    </location>
</feature>
<dbReference type="Proteomes" id="UP000326598">
    <property type="component" value="Chromosome"/>
</dbReference>
<evidence type="ECO:0000313" key="2">
    <source>
        <dbReference type="EMBL" id="QEV25658.1"/>
    </source>
</evidence>
<dbReference type="AlphaFoldDB" id="A0A5J6I0Y7"/>
<protein>
    <recommendedName>
        <fullName evidence="4">AAA family ATPase</fullName>
    </recommendedName>
</protein>